<feature type="chain" id="PRO_5047539008" description="DUF2059 domain-containing protein" evidence="2">
    <location>
        <begin position="33"/>
        <end position="226"/>
    </location>
</feature>
<sequence length="226" mass="23908">MTQTQRHPLSRSLARSVGVSLLLSLTALASHAQSSPAAAPAAPAAAAAPSPAKKELIQRVLKLQQGGIERLATAMTEEPALVLADRASEIIAAKVPKERQETVAKEVQSDLQKYLKDTVPLVRRSAQQLAPATIGAVLESKFNEDELREIVAMLESPAYGKYQQLSGEMQQSLQAKLVSDTRATVEPRVQALEKTLSERLKAATSAAATPAKPAKPAPPAAQPGAK</sequence>
<reference evidence="4" key="1">
    <citation type="journal article" date="2019" name="Int. J. Syst. Evol. Microbiol.">
        <title>The Global Catalogue of Microorganisms (GCM) 10K type strain sequencing project: providing services to taxonomists for standard genome sequencing and annotation.</title>
        <authorList>
            <consortium name="The Broad Institute Genomics Platform"/>
            <consortium name="The Broad Institute Genome Sequencing Center for Infectious Disease"/>
            <person name="Wu L."/>
            <person name="Ma J."/>
        </authorList>
    </citation>
    <scope>NUCLEOTIDE SEQUENCE [LARGE SCALE GENOMIC DNA]</scope>
    <source>
        <strain evidence="4">KCTC 42501</strain>
    </source>
</reference>
<feature type="region of interest" description="Disordered" evidence="1">
    <location>
        <begin position="200"/>
        <end position="226"/>
    </location>
</feature>
<feature type="compositionally biased region" description="Pro residues" evidence="1">
    <location>
        <begin position="213"/>
        <end position="226"/>
    </location>
</feature>
<gene>
    <name evidence="3" type="ORF">ACFOPI_12970</name>
</gene>
<organism evidence="3 4">
    <name type="scientific">Hydrogenophaga luteola</name>
    <dbReference type="NCBI Taxonomy" id="1591122"/>
    <lineage>
        <taxon>Bacteria</taxon>
        <taxon>Pseudomonadati</taxon>
        <taxon>Pseudomonadota</taxon>
        <taxon>Betaproteobacteria</taxon>
        <taxon>Burkholderiales</taxon>
        <taxon>Comamonadaceae</taxon>
        <taxon>Hydrogenophaga</taxon>
    </lineage>
</organism>
<dbReference type="RefSeq" id="WP_382174440.1">
    <property type="nucleotide sequence ID" value="NZ_JBHRXX010000005.1"/>
</dbReference>
<evidence type="ECO:0000256" key="1">
    <source>
        <dbReference type="SAM" id="MobiDB-lite"/>
    </source>
</evidence>
<evidence type="ECO:0000256" key="2">
    <source>
        <dbReference type="SAM" id="SignalP"/>
    </source>
</evidence>
<proteinExistence type="predicted"/>
<dbReference type="Proteomes" id="UP001595729">
    <property type="component" value="Unassembled WGS sequence"/>
</dbReference>
<accession>A0ABV7W3Y9</accession>
<keyword evidence="4" id="KW-1185">Reference proteome</keyword>
<protein>
    <recommendedName>
        <fullName evidence="5">DUF2059 domain-containing protein</fullName>
    </recommendedName>
</protein>
<name>A0ABV7W3Y9_9BURK</name>
<dbReference type="EMBL" id="JBHRXX010000005">
    <property type="protein sequence ID" value="MFC3684510.1"/>
    <property type="molecule type" value="Genomic_DNA"/>
</dbReference>
<feature type="compositionally biased region" description="Low complexity" evidence="1">
    <location>
        <begin position="202"/>
        <end position="212"/>
    </location>
</feature>
<evidence type="ECO:0000313" key="3">
    <source>
        <dbReference type="EMBL" id="MFC3684510.1"/>
    </source>
</evidence>
<keyword evidence="2" id="KW-0732">Signal</keyword>
<comment type="caution">
    <text evidence="3">The sequence shown here is derived from an EMBL/GenBank/DDBJ whole genome shotgun (WGS) entry which is preliminary data.</text>
</comment>
<evidence type="ECO:0008006" key="5">
    <source>
        <dbReference type="Google" id="ProtNLM"/>
    </source>
</evidence>
<evidence type="ECO:0000313" key="4">
    <source>
        <dbReference type="Proteomes" id="UP001595729"/>
    </source>
</evidence>
<feature type="signal peptide" evidence="2">
    <location>
        <begin position="1"/>
        <end position="32"/>
    </location>
</feature>